<gene>
    <name evidence="1" type="ORF">GPECTOR_78g58</name>
</gene>
<sequence length="125" mass="13002">MAYGGSAMKVAKAVGDAASGGMILLSHSTFLALVSHLAELPGAPQAVFSGESDLGLGPDAVSYSLYQLIHRELQHRMGYAAPLRNIPLTQIGTEDAPTGFCAISFMHVASASMLGCWGPQSILLI</sequence>
<comment type="caution">
    <text evidence="1">The sequence shown here is derived from an EMBL/GenBank/DDBJ whole genome shotgun (WGS) entry which is preliminary data.</text>
</comment>
<keyword evidence="2" id="KW-1185">Reference proteome</keyword>
<dbReference type="Proteomes" id="UP000075714">
    <property type="component" value="Unassembled WGS sequence"/>
</dbReference>
<evidence type="ECO:0008006" key="3">
    <source>
        <dbReference type="Google" id="ProtNLM"/>
    </source>
</evidence>
<accession>A0A150G3I4</accession>
<proteinExistence type="predicted"/>
<dbReference type="EMBL" id="LSYV01000079">
    <property type="protein sequence ID" value="KXZ43870.1"/>
    <property type="molecule type" value="Genomic_DNA"/>
</dbReference>
<dbReference type="STRING" id="33097.A0A150G3I4"/>
<reference evidence="2" key="1">
    <citation type="journal article" date="2016" name="Nat. Commun.">
        <title>The Gonium pectorale genome demonstrates co-option of cell cycle regulation during the evolution of multicellularity.</title>
        <authorList>
            <person name="Hanschen E.R."/>
            <person name="Marriage T.N."/>
            <person name="Ferris P.J."/>
            <person name="Hamaji T."/>
            <person name="Toyoda A."/>
            <person name="Fujiyama A."/>
            <person name="Neme R."/>
            <person name="Noguchi H."/>
            <person name="Minakuchi Y."/>
            <person name="Suzuki M."/>
            <person name="Kawai-Toyooka H."/>
            <person name="Smith D.R."/>
            <person name="Sparks H."/>
            <person name="Anderson J."/>
            <person name="Bakaric R."/>
            <person name="Luria V."/>
            <person name="Karger A."/>
            <person name="Kirschner M.W."/>
            <person name="Durand P.M."/>
            <person name="Michod R.E."/>
            <person name="Nozaki H."/>
            <person name="Olson B.J."/>
        </authorList>
    </citation>
    <scope>NUCLEOTIDE SEQUENCE [LARGE SCALE GENOMIC DNA]</scope>
    <source>
        <strain evidence="2">NIES-2863</strain>
    </source>
</reference>
<dbReference type="AlphaFoldDB" id="A0A150G3I4"/>
<organism evidence="1 2">
    <name type="scientific">Gonium pectorale</name>
    <name type="common">Green alga</name>
    <dbReference type="NCBI Taxonomy" id="33097"/>
    <lineage>
        <taxon>Eukaryota</taxon>
        <taxon>Viridiplantae</taxon>
        <taxon>Chlorophyta</taxon>
        <taxon>core chlorophytes</taxon>
        <taxon>Chlorophyceae</taxon>
        <taxon>CS clade</taxon>
        <taxon>Chlamydomonadales</taxon>
        <taxon>Volvocaceae</taxon>
        <taxon>Gonium</taxon>
    </lineage>
</organism>
<name>A0A150G3I4_GONPE</name>
<evidence type="ECO:0000313" key="1">
    <source>
        <dbReference type="EMBL" id="KXZ43870.1"/>
    </source>
</evidence>
<dbReference type="OrthoDB" id="552766at2759"/>
<evidence type="ECO:0000313" key="2">
    <source>
        <dbReference type="Proteomes" id="UP000075714"/>
    </source>
</evidence>
<protein>
    <recommendedName>
        <fullName evidence="3">Guanylate cyclase domain-containing protein</fullName>
    </recommendedName>
</protein>